<dbReference type="Pfam" id="PF25280">
    <property type="entry name" value="POTRA2_Toc75"/>
    <property type="match status" value="1"/>
</dbReference>
<proteinExistence type="predicted"/>
<reference evidence="2 3" key="1">
    <citation type="journal article" date="2023" name="Mol. Ecol. Resour.">
        <title>Chromosome-level genome assembly of a triploid poplar Populus alba 'Berolinensis'.</title>
        <authorList>
            <person name="Chen S."/>
            <person name="Yu Y."/>
            <person name="Wang X."/>
            <person name="Wang S."/>
            <person name="Zhang T."/>
            <person name="Zhou Y."/>
            <person name="He R."/>
            <person name="Meng N."/>
            <person name="Wang Y."/>
            <person name="Liu W."/>
            <person name="Liu Z."/>
            <person name="Liu J."/>
            <person name="Guo Q."/>
            <person name="Huang H."/>
            <person name="Sederoff R.R."/>
            <person name="Wang G."/>
            <person name="Qu G."/>
            <person name="Chen S."/>
        </authorList>
    </citation>
    <scope>NUCLEOTIDE SEQUENCE [LARGE SCALE GENOMIC DNA]</scope>
    <source>
        <strain evidence="2">SC-2020</strain>
    </source>
</reference>
<accession>A0AAD6RHS8</accession>
<comment type="caution">
    <text evidence="2">The sequence shown here is derived from an EMBL/GenBank/DDBJ whole genome shotgun (WGS) entry which is preliminary data.</text>
</comment>
<organism evidence="2 3">
    <name type="scientific">Populus alba x Populus x berolinensis</name>
    <dbReference type="NCBI Taxonomy" id="444605"/>
    <lineage>
        <taxon>Eukaryota</taxon>
        <taxon>Viridiplantae</taxon>
        <taxon>Streptophyta</taxon>
        <taxon>Embryophyta</taxon>
        <taxon>Tracheophyta</taxon>
        <taxon>Spermatophyta</taxon>
        <taxon>Magnoliopsida</taxon>
        <taxon>eudicotyledons</taxon>
        <taxon>Gunneridae</taxon>
        <taxon>Pentapetalae</taxon>
        <taxon>rosids</taxon>
        <taxon>fabids</taxon>
        <taxon>Malpighiales</taxon>
        <taxon>Salicaceae</taxon>
        <taxon>Saliceae</taxon>
        <taxon>Populus</taxon>
    </lineage>
</organism>
<protein>
    <recommendedName>
        <fullName evidence="1">Toc75-like second POTRA domain-containing protein</fullName>
    </recommendedName>
</protein>
<evidence type="ECO:0000313" key="2">
    <source>
        <dbReference type="EMBL" id="KAJ7009283.1"/>
    </source>
</evidence>
<feature type="domain" description="Toc75-like second POTRA" evidence="1">
    <location>
        <begin position="1"/>
        <end position="35"/>
    </location>
</feature>
<dbReference type="EMBL" id="JAQIZT010000001">
    <property type="protein sequence ID" value="KAJ7009283.1"/>
    <property type="molecule type" value="Genomic_DNA"/>
</dbReference>
<dbReference type="Proteomes" id="UP001164929">
    <property type="component" value="Chromosome 1"/>
</dbReference>
<dbReference type="InterPro" id="IPR057355">
    <property type="entry name" value="POTRA2_Toc75"/>
</dbReference>
<name>A0AAD6RHS8_9ROSI</name>
<evidence type="ECO:0000259" key="1">
    <source>
        <dbReference type="Pfam" id="PF25280"/>
    </source>
</evidence>
<keyword evidence="3" id="KW-1185">Reference proteome</keyword>
<dbReference type="AlphaFoldDB" id="A0AAD6RHS8"/>
<sequence length="40" mass="4749">MDPDMTDKEKMEIFIGVRRRDYRRMLEKARPCLVDAYAGA</sequence>
<evidence type="ECO:0000313" key="3">
    <source>
        <dbReference type="Proteomes" id="UP001164929"/>
    </source>
</evidence>
<gene>
    <name evidence="2" type="ORF">NC653_000060</name>
</gene>